<dbReference type="CDD" id="cd00167">
    <property type="entry name" value="SANT"/>
    <property type="match status" value="1"/>
</dbReference>
<evidence type="ECO:0000259" key="3">
    <source>
        <dbReference type="PROSITE" id="PS50090"/>
    </source>
</evidence>
<feature type="domain" description="Myb-like" evidence="3">
    <location>
        <begin position="466"/>
        <end position="512"/>
    </location>
</feature>
<dbReference type="AlphaFoldDB" id="A0A4T0NIJ4"/>
<dbReference type="Pfam" id="PF00582">
    <property type="entry name" value="Usp"/>
    <property type="match status" value="1"/>
</dbReference>
<keyword evidence="1" id="KW-0175">Coiled coil</keyword>
<sequence length="780" mass="87508">MDTPPEHRDQIEQLKGTDILDINDLISIRDQLNNDSLDIHKDDLLAISKKLLTHSFEIQKLDLNKKSLITKNNIGKIELESLKRQAEALSWKLERSRWDARLTRWEAHDEVEPQGTSILHQDIETENRMLVGDKRVLKTKLEEALKRSNRLENELRQIRATLITKAHPGIEAWKEAAWHDGDATRSDQYGMGDARAEHLLLASKRLNNLIRRSQNPDSYQSLQPKQISRRKAMHSASSSTPKQMHQNGLENLINAATSVFDQPTRSSSRSPLKLQTRTRSPSPQVSPKRRKLPSRATAEQHEYVTGGDNRNEDPYLHYNASPVMKQQQQKSSENPIQGSALDFLADHAVEQSQNEMGTPNSSYALPPKLNALERDRDHINELGPPLKLRGSSPQTPSSPALESPSKPSRFTPSSAANSPRIVKAETTTPQIPPFVVQQPQAPHPSATFNVPPAGFTSTRPSGPSANSRAPYTKWTGAEDALLAKAVSIHGQKWDAVSKMVGTRSYHQVRQRYLRKSGQNPTPKAGHHNLRNSNTDRDDDSTDSPPISASSTPQPPSHQALATMVNIFGIHAEKASKFPPAEGDKDAIPPDPIRAKEPTLPLTEHHTIKGVSGHELDNDPENHDRRVLIAYDESSESKGALQHYIDYIAQDNDHIFLVTVLRPLERHLDYSVYCAEEEATDAGRKIDPRIGAFFRDRNDALKRLKEERERITPLLAPRNITLTLHVAHGDPRETIPRVSKWHSAQLIIVGKRTLGRWQKIFHPSVSLAVIEHTKTSVLVVQ</sequence>
<feature type="compositionally biased region" description="Polar residues" evidence="2">
    <location>
        <begin position="211"/>
        <end position="226"/>
    </location>
</feature>
<dbReference type="PROSITE" id="PS51294">
    <property type="entry name" value="HTH_MYB"/>
    <property type="match status" value="1"/>
</dbReference>
<dbReference type="InterPro" id="IPR006016">
    <property type="entry name" value="UspA"/>
</dbReference>
<dbReference type="PANTHER" id="PTHR31964">
    <property type="entry name" value="ADENINE NUCLEOTIDE ALPHA HYDROLASES-LIKE SUPERFAMILY PROTEIN"/>
    <property type="match status" value="1"/>
</dbReference>
<dbReference type="InterPro" id="IPR017930">
    <property type="entry name" value="Myb_dom"/>
</dbReference>
<feature type="compositionally biased region" description="Low complexity" evidence="2">
    <location>
        <begin position="542"/>
        <end position="551"/>
    </location>
</feature>
<evidence type="ECO:0000313" key="6">
    <source>
        <dbReference type="Proteomes" id="UP000305647"/>
    </source>
</evidence>
<feature type="region of interest" description="Disordered" evidence="2">
    <location>
        <begin position="513"/>
        <end position="557"/>
    </location>
</feature>
<feature type="region of interest" description="Disordered" evidence="2">
    <location>
        <begin position="211"/>
        <end position="244"/>
    </location>
</feature>
<organism evidence="5 6">
    <name type="scientific">Wallemia mellicola</name>
    <dbReference type="NCBI Taxonomy" id="1708541"/>
    <lineage>
        <taxon>Eukaryota</taxon>
        <taxon>Fungi</taxon>
        <taxon>Dikarya</taxon>
        <taxon>Basidiomycota</taxon>
        <taxon>Wallemiomycotina</taxon>
        <taxon>Wallemiomycetes</taxon>
        <taxon>Wallemiales</taxon>
        <taxon>Wallemiaceae</taxon>
        <taxon>Wallemia</taxon>
    </lineage>
</organism>
<comment type="caution">
    <text evidence="5">The sequence shown here is derived from an EMBL/GenBank/DDBJ whole genome shotgun (WGS) entry which is preliminary data.</text>
</comment>
<feature type="coiled-coil region" evidence="1">
    <location>
        <begin position="134"/>
        <end position="161"/>
    </location>
</feature>
<dbReference type="Pfam" id="PF00249">
    <property type="entry name" value="Myb_DNA-binding"/>
    <property type="match status" value="1"/>
</dbReference>
<dbReference type="CDD" id="cd23659">
    <property type="entry name" value="USP_At3g01520-like"/>
    <property type="match status" value="1"/>
</dbReference>
<dbReference type="Gene3D" id="3.40.50.620">
    <property type="entry name" value="HUPs"/>
    <property type="match status" value="1"/>
</dbReference>
<dbReference type="PANTHER" id="PTHR31964:SF113">
    <property type="entry name" value="USPA DOMAIN-CONTAINING PROTEIN"/>
    <property type="match status" value="1"/>
</dbReference>
<evidence type="ECO:0000313" key="5">
    <source>
        <dbReference type="EMBL" id="TIC28477.1"/>
    </source>
</evidence>
<feature type="compositionally biased region" description="Polar residues" evidence="2">
    <location>
        <begin position="259"/>
        <end position="285"/>
    </location>
</feature>
<feature type="region of interest" description="Disordered" evidence="2">
    <location>
        <begin position="259"/>
        <end position="316"/>
    </location>
</feature>
<dbReference type="SUPFAM" id="SSF52402">
    <property type="entry name" value="Adenine nucleotide alpha hydrolases-like"/>
    <property type="match status" value="1"/>
</dbReference>
<name>A0A4T0NIJ4_9BASI</name>
<dbReference type="InterPro" id="IPR014729">
    <property type="entry name" value="Rossmann-like_a/b/a_fold"/>
</dbReference>
<dbReference type="SUPFAM" id="SSF46689">
    <property type="entry name" value="Homeodomain-like"/>
    <property type="match status" value="1"/>
</dbReference>
<dbReference type="EMBL" id="SPRO01000039">
    <property type="protein sequence ID" value="TIC28477.1"/>
    <property type="molecule type" value="Genomic_DNA"/>
</dbReference>
<dbReference type="InterPro" id="IPR006015">
    <property type="entry name" value="Universal_stress_UspA"/>
</dbReference>
<evidence type="ECO:0000256" key="2">
    <source>
        <dbReference type="SAM" id="MobiDB-lite"/>
    </source>
</evidence>
<proteinExistence type="predicted"/>
<dbReference type="Proteomes" id="UP000305647">
    <property type="component" value="Unassembled WGS sequence"/>
</dbReference>
<feature type="domain" description="HTH myb-type" evidence="4">
    <location>
        <begin position="473"/>
        <end position="517"/>
    </location>
</feature>
<feature type="compositionally biased region" description="Polar residues" evidence="2">
    <location>
        <begin position="391"/>
        <end position="417"/>
    </location>
</feature>
<feature type="compositionally biased region" description="Low complexity" evidence="2">
    <location>
        <begin position="434"/>
        <end position="444"/>
    </location>
</feature>
<protein>
    <submittedName>
        <fullName evidence="5">Uncharacterized protein</fullName>
    </submittedName>
</protein>
<dbReference type="Gene3D" id="1.10.10.60">
    <property type="entry name" value="Homeodomain-like"/>
    <property type="match status" value="1"/>
</dbReference>
<dbReference type="InterPro" id="IPR001005">
    <property type="entry name" value="SANT/Myb"/>
</dbReference>
<feature type="compositionally biased region" description="Polar residues" evidence="2">
    <location>
        <begin position="235"/>
        <end position="244"/>
    </location>
</feature>
<dbReference type="SMART" id="SM00717">
    <property type="entry name" value="SANT"/>
    <property type="match status" value="1"/>
</dbReference>
<feature type="region of interest" description="Disordered" evidence="2">
    <location>
        <begin position="380"/>
        <end position="419"/>
    </location>
</feature>
<feature type="compositionally biased region" description="Polar residues" evidence="2">
    <location>
        <begin position="455"/>
        <end position="469"/>
    </location>
</feature>
<evidence type="ECO:0000256" key="1">
    <source>
        <dbReference type="SAM" id="Coils"/>
    </source>
</evidence>
<gene>
    <name evidence="5" type="ORF">E3Q10_03149</name>
</gene>
<evidence type="ECO:0000259" key="4">
    <source>
        <dbReference type="PROSITE" id="PS51294"/>
    </source>
</evidence>
<accession>A0A4T0NIJ4</accession>
<dbReference type="PROSITE" id="PS50090">
    <property type="entry name" value="MYB_LIKE"/>
    <property type="match status" value="1"/>
</dbReference>
<feature type="region of interest" description="Disordered" evidence="2">
    <location>
        <begin position="434"/>
        <end position="470"/>
    </location>
</feature>
<dbReference type="InterPro" id="IPR009057">
    <property type="entry name" value="Homeodomain-like_sf"/>
</dbReference>
<dbReference type="PRINTS" id="PR01438">
    <property type="entry name" value="UNVRSLSTRESS"/>
</dbReference>
<reference evidence="5 6" key="1">
    <citation type="submission" date="2019-03" db="EMBL/GenBank/DDBJ databases">
        <title>Sequencing 25 genomes of Wallemia mellicola.</title>
        <authorList>
            <person name="Gostincar C."/>
        </authorList>
    </citation>
    <scope>NUCLEOTIDE SEQUENCE [LARGE SCALE GENOMIC DNA]</scope>
    <source>
        <strain evidence="5 6">EXF-8738</strain>
    </source>
</reference>